<reference evidence="4" key="1">
    <citation type="submission" date="2022-01" db="EMBL/GenBank/DDBJ databases">
        <title>Genome Sequence Resource for Two Populations of Ditylenchus destructor, the Migratory Endoparasitic Phytonematode.</title>
        <authorList>
            <person name="Zhang H."/>
            <person name="Lin R."/>
            <person name="Xie B."/>
        </authorList>
    </citation>
    <scope>NUCLEOTIDE SEQUENCE</scope>
    <source>
        <strain evidence="4">BazhouSP</strain>
    </source>
</reference>
<dbReference type="GO" id="GO:0015031">
    <property type="term" value="P:protein transport"/>
    <property type="evidence" value="ECO:0007669"/>
    <property type="project" value="TreeGrafter"/>
</dbReference>
<dbReference type="InterPro" id="IPR011022">
    <property type="entry name" value="Arrestin_C-like"/>
</dbReference>
<dbReference type="InterPro" id="IPR014752">
    <property type="entry name" value="Arrestin-like_C"/>
</dbReference>
<dbReference type="SMART" id="SM01017">
    <property type="entry name" value="Arrestin_C"/>
    <property type="match status" value="1"/>
</dbReference>
<dbReference type="Gene3D" id="2.60.40.640">
    <property type="match status" value="2"/>
</dbReference>
<keyword evidence="5" id="KW-1185">Reference proteome</keyword>
<dbReference type="AlphaFoldDB" id="A0AAD4MI20"/>
<accession>A0AAD4MI20</accession>
<evidence type="ECO:0000259" key="3">
    <source>
        <dbReference type="SMART" id="SM01017"/>
    </source>
</evidence>
<dbReference type="SUPFAM" id="SSF81296">
    <property type="entry name" value="E set domains"/>
    <property type="match status" value="2"/>
</dbReference>
<evidence type="ECO:0000256" key="2">
    <source>
        <dbReference type="SAM" id="MobiDB-lite"/>
    </source>
</evidence>
<dbReference type="Pfam" id="PF00339">
    <property type="entry name" value="Arrestin_N"/>
    <property type="match status" value="1"/>
</dbReference>
<evidence type="ECO:0000256" key="1">
    <source>
        <dbReference type="ARBA" id="ARBA00005298"/>
    </source>
</evidence>
<dbReference type="EMBL" id="JAKKPZ010000353">
    <property type="protein sequence ID" value="KAI1696072.1"/>
    <property type="molecule type" value="Genomic_DNA"/>
</dbReference>
<dbReference type="PANTHER" id="PTHR11188:SF175">
    <property type="entry name" value="ARRESTIN C-TERMINAL-LIKE DOMAIN-CONTAINING PROTEIN"/>
    <property type="match status" value="1"/>
</dbReference>
<dbReference type="GO" id="GO:0005737">
    <property type="term" value="C:cytoplasm"/>
    <property type="evidence" value="ECO:0007669"/>
    <property type="project" value="TreeGrafter"/>
</dbReference>
<sequence length="438" mass="48830">MKRAKKSSTTTKLSSHLSRLPNLSLKLALLDRAMETFRIELESPSGVLFPGQVVQGRVYIHLREQIKARAVLLHVVGKAKTSWTVWERRTDNRNNNGSVSARTHSESIPYSAEVVYLDLQMNVWQPVEQILLPGLHDFPFTFTLPVHCPPSFEGTIGFIRFYCKAKIDRPWKFDDNTRTNFTVMPHFDLNTIYYAGLPVEKHISKNIGVLCFKHGRIGAKITLGKSGYVPGENVMLNVEVNNTTSKDVTRVETSLIELVTYTARRHNRLLDYGNGAGCHHGDVEKKQESRVVVQYNEEFKVCSQKTGTYQRLLAIPPIVPSFNICPIIQVDYQFKIKIVAKGTISNTVSGTLPVLIGTIPVRQQAPPQQAQVPSQDYLEPPPPTAPQPGTPIGIVPAFPAGPPPSYADSVFGRGTVQDDSEDKSGGGYTPRYVFYNNI</sequence>
<dbReference type="InterPro" id="IPR014756">
    <property type="entry name" value="Ig_E-set"/>
</dbReference>
<proteinExistence type="inferred from homology"/>
<dbReference type="InterPro" id="IPR011021">
    <property type="entry name" value="Arrestin-like_N"/>
</dbReference>
<protein>
    <submittedName>
        <fullName evidence="4">Arrestin domain-containing protein 17</fullName>
    </submittedName>
</protein>
<gene>
    <name evidence="4" type="ORF">DdX_19245</name>
</gene>
<dbReference type="InterPro" id="IPR050357">
    <property type="entry name" value="Arrestin_domain-protein"/>
</dbReference>
<dbReference type="Pfam" id="PF02752">
    <property type="entry name" value="Arrestin_C"/>
    <property type="match status" value="1"/>
</dbReference>
<evidence type="ECO:0000313" key="4">
    <source>
        <dbReference type="EMBL" id="KAI1696072.1"/>
    </source>
</evidence>
<evidence type="ECO:0000313" key="5">
    <source>
        <dbReference type="Proteomes" id="UP001201812"/>
    </source>
</evidence>
<comment type="similarity">
    <text evidence="1">Belongs to the arrestin family.</text>
</comment>
<comment type="caution">
    <text evidence="4">The sequence shown here is derived from an EMBL/GenBank/DDBJ whole genome shotgun (WGS) entry which is preliminary data.</text>
</comment>
<feature type="region of interest" description="Disordered" evidence="2">
    <location>
        <begin position="406"/>
        <end position="429"/>
    </location>
</feature>
<feature type="domain" description="Arrestin C-terminal-like" evidence="3">
    <location>
        <begin position="213"/>
        <end position="361"/>
    </location>
</feature>
<dbReference type="PANTHER" id="PTHR11188">
    <property type="entry name" value="ARRESTIN DOMAIN CONTAINING PROTEIN"/>
    <property type="match status" value="1"/>
</dbReference>
<feature type="compositionally biased region" description="Low complexity" evidence="2">
    <location>
        <begin position="365"/>
        <end position="375"/>
    </location>
</feature>
<feature type="region of interest" description="Disordered" evidence="2">
    <location>
        <begin position="365"/>
        <end position="391"/>
    </location>
</feature>
<dbReference type="Proteomes" id="UP001201812">
    <property type="component" value="Unassembled WGS sequence"/>
</dbReference>
<organism evidence="4 5">
    <name type="scientific">Ditylenchus destructor</name>
    <dbReference type="NCBI Taxonomy" id="166010"/>
    <lineage>
        <taxon>Eukaryota</taxon>
        <taxon>Metazoa</taxon>
        <taxon>Ecdysozoa</taxon>
        <taxon>Nematoda</taxon>
        <taxon>Chromadorea</taxon>
        <taxon>Rhabditida</taxon>
        <taxon>Tylenchina</taxon>
        <taxon>Tylenchomorpha</taxon>
        <taxon>Sphaerularioidea</taxon>
        <taxon>Anguinidae</taxon>
        <taxon>Anguininae</taxon>
        <taxon>Ditylenchus</taxon>
    </lineage>
</organism>
<feature type="compositionally biased region" description="Pro residues" evidence="2">
    <location>
        <begin position="379"/>
        <end position="389"/>
    </location>
</feature>
<name>A0AAD4MI20_9BILA</name>